<reference evidence="1" key="1">
    <citation type="submission" date="2018-05" db="EMBL/GenBank/DDBJ databases">
        <authorList>
            <person name="Lanie J.A."/>
            <person name="Ng W.-L."/>
            <person name="Kazmierczak K.M."/>
            <person name="Andrzejewski T.M."/>
            <person name="Davidsen T.M."/>
            <person name="Wayne K.J."/>
            <person name="Tettelin H."/>
            <person name="Glass J.I."/>
            <person name="Rusch D."/>
            <person name="Podicherti R."/>
            <person name="Tsui H.-C.T."/>
            <person name="Winkler M.E."/>
        </authorList>
    </citation>
    <scope>NUCLEOTIDE SEQUENCE</scope>
</reference>
<name>A0A383DP97_9ZZZZ</name>
<organism evidence="1">
    <name type="scientific">marine metagenome</name>
    <dbReference type="NCBI Taxonomy" id="408172"/>
    <lineage>
        <taxon>unclassified sequences</taxon>
        <taxon>metagenomes</taxon>
        <taxon>ecological metagenomes</taxon>
    </lineage>
</organism>
<gene>
    <name evidence="1" type="ORF">METZ01_LOCUS498532</name>
</gene>
<dbReference type="EMBL" id="UINC01218588">
    <property type="protein sequence ID" value="SVE45678.1"/>
    <property type="molecule type" value="Genomic_DNA"/>
</dbReference>
<dbReference type="Gene3D" id="3.40.30.10">
    <property type="entry name" value="Glutaredoxin"/>
    <property type="match status" value="1"/>
</dbReference>
<accession>A0A383DP97</accession>
<dbReference type="AlphaFoldDB" id="A0A383DP97"/>
<proteinExistence type="predicted"/>
<dbReference type="InterPro" id="IPR036249">
    <property type="entry name" value="Thioredoxin-like_sf"/>
</dbReference>
<sequence>VISLFASAQEQLKVGEITPDFILKSGDGKEYSTKKLRGKIIVLIMGNRKIRKEDNEWGKIIQKDFERNNHVAAFIVGDMR</sequence>
<dbReference type="SUPFAM" id="SSF52833">
    <property type="entry name" value="Thioredoxin-like"/>
    <property type="match status" value="1"/>
</dbReference>
<protein>
    <recommendedName>
        <fullName evidence="2">Alkyl hydroperoxide reductase subunit C/ Thiol specific antioxidant domain-containing protein</fullName>
    </recommendedName>
</protein>
<evidence type="ECO:0000313" key="1">
    <source>
        <dbReference type="EMBL" id="SVE45678.1"/>
    </source>
</evidence>
<feature type="non-terminal residue" evidence="1">
    <location>
        <position position="1"/>
    </location>
</feature>
<evidence type="ECO:0008006" key="2">
    <source>
        <dbReference type="Google" id="ProtNLM"/>
    </source>
</evidence>
<feature type="non-terminal residue" evidence="1">
    <location>
        <position position="80"/>
    </location>
</feature>